<evidence type="ECO:0000313" key="1">
    <source>
        <dbReference type="EMBL" id="PIP56208.1"/>
    </source>
</evidence>
<accession>A0A2H0BGU3</accession>
<dbReference type="AlphaFoldDB" id="A0A2H0BGU3"/>
<name>A0A2H0BGU3_UNCKA</name>
<reference evidence="1 2" key="1">
    <citation type="submission" date="2017-09" db="EMBL/GenBank/DDBJ databases">
        <title>Depth-based differentiation of microbial function through sediment-hosted aquifers and enrichment of novel symbionts in the deep terrestrial subsurface.</title>
        <authorList>
            <person name="Probst A.J."/>
            <person name="Ladd B."/>
            <person name="Jarett J.K."/>
            <person name="Geller-Mcgrath D.E."/>
            <person name="Sieber C.M."/>
            <person name="Emerson J.B."/>
            <person name="Anantharaman K."/>
            <person name="Thomas B.C."/>
            <person name="Malmstrom R."/>
            <person name="Stieglmeier M."/>
            <person name="Klingl A."/>
            <person name="Woyke T."/>
            <person name="Ryan C.M."/>
            <person name="Banfield J.F."/>
        </authorList>
    </citation>
    <scope>NUCLEOTIDE SEQUENCE [LARGE SCALE GENOMIC DNA]</scope>
    <source>
        <strain evidence="1">CG22_combo_CG10-13_8_21_14_all_39_12</strain>
    </source>
</reference>
<dbReference type="EMBL" id="PCSU01000074">
    <property type="protein sequence ID" value="PIP56208.1"/>
    <property type="molecule type" value="Genomic_DNA"/>
</dbReference>
<dbReference type="Proteomes" id="UP000228495">
    <property type="component" value="Unassembled WGS sequence"/>
</dbReference>
<comment type="caution">
    <text evidence="1">The sequence shown here is derived from an EMBL/GenBank/DDBJ whole genome shotgun (WGS) entry which is preliminary data.</text>
</comment>
<gene>
    <name evidence="1" type="ORF">COX05_04280</name>
</gene>
<sequence length="236" mass="25148">MILPFVGSNFILDLSSPLGSVAGVRTVTSSDIQILPNYQDFGDYVSFAPETLSEGIYDDTLSVTVFQGQKASYSGVYTLYNTTADSNLAVTLFTRDVVESANLFSIATLGLRQGTPITLLEGVKQGATVITIDAVHSLQKDMRVLVGTELTRVIAVSSGGKVVVTPLTQSHLIGEEVTMQPVVINQNSVVQPETYVKVLSPGESVSVDVVVWGADTITTLNHTIQIPLSVSIKAVQ</sequence>
<evidence type="ECO:0000313" key="2">
    <source>
        <dbReference type="Proteomes" id="UP000228495"/>
    </source>
</evidence>
<protein>
    <submittedName>
        <fullName evidence="1">Uncharacterized protein</fullName>
    </submittedName>
</protein>
<organism evidence="1 2">
    <name type="scientific">candidate division WWE3 bacterium CG22_combo_CG10-13_8_21_14_all_39_12</name>
    <dbReference type="NCBI Taxonomy" id="1975094"/>
    <lineage>
        <taxon>Bacteria</taxon>
        <taxon>Katanobacteria</taxon>
    </lineage>
</organism>
<proteinExistence type="predicted"/>